<reference evidence="6 7" key="1">
    <citation type="submission" date="2024-01" db="EMBL/GenBank/DDBJ databases">
        <title>Pedobacter sp. nov., isolated from oil-contaminated soil.</title>
        <authorList>
            <person name="Le N.T.T."/>
        </authorList>
    </citation>
    <scope>NUCLEOTIDE SEQUENCE [LARGE SCALE GENOMIC DNA]</scope>
    <source>
        <strain evidence="6 7">VNH31</strain>
    </source>
</reference>
<keyword evidence="3" id="KW-0408">Iron</keyword>
<dbReference type="Proteomes" id="UP001337681">
    <property type="component" value="Unassembled WGS sequence"/>
</dbReference>
<proteinExistence type="predicted"/>
<dbReference type="InterPro" id="IPR017941">
    <property type="entry name" value="Rieske_2Fe-2S"/>
</dbReference>
<dbReference type="EMBL" id="JAZDQU010000002">
    <property type="protein sequence ID" value="MEE1885574.1"/>
    <property type="molecule type" value="Genomic_DNA"/>
</dbReference>
<protein>
    <submittedName>
        <fullName evidence="6">Rieske 2Fe-2S domain-containing protein</fullName>
    </submittedName>
</protein>
<keyword evidence="4" id="KW-0411">Iron-sulfur</keyword>
<dbReference type="RefSeq" id="WP_330146469.1">
    <property type="nucleotide sequence ID" value="NZ_JAZDQU010000002.1"/>
</dbReference>
<evidence type="ECO:0000256" key="4">
    <source>
        <dbReference type="ARBA" id="ARBA00023014"/>
    </source>
</evidence>
<dbReference type="InterPro" id="IPR036922">
    <property type="entry name" value="Rieske_2Fe-2S_sf"/>
</dbReference>
<keyword evidence="2" id="KW-0479">Metal-binding</keyword>
<evidence type="ECO:0000259" key="5">
    <source>
        <dbReference type="PROSITE" id="PS51296"/>
    </source>
</evidence>
<evidence type="ECO:0000256" key="1">
    <source>
        <dbReference type="ARBA" id="ARBA00022714"/>
    </source>
</evidence>
<gene>
    <name evidence="6" type="ORF">VRU49_09115</name>
</gene>
<keyword evidence="7" id="KW-1185">Reference proteome</keyword>
<dbReference type="Pfam" id="PF00355">
    <property type="entry name" value="Rieske"/>
    <property type="match status" value="1"/>
</dbReference>
<name>A0ABU7H2N2_9SPHI</name>
<organism evidence="6 7">
    <name type="scientific">Pedobacter flavus</name>
    <dbReference type="NCBI Taxonomy" id="3113906"/>
    <lineage>
        <taxon>Bacteria</taxon>
        <taxon>Pseudomonadati</taxon>
        <taxon>Bacteroidota</taxon>
        <taxon>Sphingobacteriia</taxon>
        <taxon>Sphingobacteriales</taxon>
        <taxon>Sphingobacteriaceae</taxon>
        <taxon>Pedobacter</taxon>
    </lineage>
</organism>
<evidence type="ECO:0000256" key="2">
    <source>
        <dbReference type="ARBA" id="ARBA00022723"/>
    </source>
</evidence>
<dbReference type="Gene3D" id="2.102.10.10">
    <property type="entry name" value="Rieske [2Fe-2S] iron-sulphur domain"/>
    <property type="match status" value="1"/>
</dbReference>
<evidence type="ECO:0000313" key="7">
    <source>
        <dbReference type="Proteomes" id="UP001337681"/>
    </source>
</evidence>
<evidence type="ECO:0000313" key="6">
    <source>
        <dbReference type="EMBL" id="MEE1885574.1"/>
    </source>
</evidence>
<evidence type="ECO:0000256" key="3">
    <source>
        <dbReference type="ARBA" id="ARBA00023004"/>
    </source>
</evidence>
<keyword evidence="1" id="KW-0001">2Fe-2S</keyword>
<feature type="domain" description="Rieske" evidence="5">
    <location>
        <begin position="5"/>
        <end position="99"/>
    </location>
</feature>
<dbReference type="SUPFAM" id="SSF50022">
    <property type="entry name" value="ISP domain"/>
    <property type="match status" value="1"/>
</dbReference>
<sequence length="111" mass="12814">MNYRWVKVNSSIPTDDGVYPILVENKKYTLVINQGKPHLFQSKCPHAGGLLYTGWCEKNKLICPIHRYSYDLESGRGSAGQGDYITKFPLKWESNNLFVGLKLSWWKKLFS</sequence>
<comment type="caution">
    <text evidence="6">The sequence shown here is derived from an EMBL/GenBank/DDBJ whole genome shotgun (WGS) entry which is preliminary data.</text>
</comment>
<accession>A0ABU7H2N2</accession>
<dbReference type="PROSITE" id="PS51296">
    <property type="entry name" value="RIESKE"/>
    <property type="match status" value="1"/>
</dbReference>